<evidence type="ECO:0000313" key="2">
    <source>
        <dbReference type="Proteomes" id="UP000266644"/>
    </source>
</evidence>
<protein>
    <submittedName>
        <fullName evidence="1">Uncharacterized protein</fullName>
    </submittedName>
</protein>
<gene>
    <name evidence="1" type="ORF">DW228_06265</name>
</gene>
<comment type="caution">
    <text evidence="1">The sequence shown here is derived from an EMBL/GenBank/DDBJ whole genome shotgun (WGS) entry which is preliminary data.</text>
</comment>
<name>A0A396C1G6_BACFG</name>
<proteinExistence type="predicted"/>
<evidence type="ECO:0000313" key="1">
    <source>
        <dbReference type="EMBL" id="RHH14401.1"/>
    </source>
</evidence>
<dbReference type="Proteomes" id="UP000266644">
    <property type="component" value="Unassembled WGS sequence"/>
</dbReference>
<accession>A0A396C1G6</accession>
<sequence>MKVLKVKLHHIDKGQCMEVWSVKPKKGGPRRYVARNTSGNHEWSWLCDAPYGYCERDYECSSEIMFIICDKYGHAILRDGNDRTKFPNSFPTLEESCYTAWNDVEKNRYVTRTGFGEWILKQAFIPPRTGADEQNWKDCYQETVKVEILSRFNFLNRRKAIYKLTIQHTKCDALWYEYFAGDFPYNKNVCFDKFFAYEYHEKHIGEILELLGKRCNDIDQAPVQITNDEERGLTSHTFMGEFVGYNLSYNEICNVKNRNTRSIANSYREATAYFYALRDNEESIRNIDAILYLMRGQIQEAKTNKKKQ</sequence>
<dbReference type="RefSeq" id="WP_122330049.1">
    <property type="nucleotide sequence ID" value="NZ_JAQDYY010000001.1"/>
</dbReference>
<dbReference type="EMBL" id="QRJE01000008">
    <property type="protein sequence ID" value="RHH14401.1"/>
    <property type="molecule type" value="Genomic_DNA"/>
</dbReference>
<reference evidence="1 2" key="1">
    <citation type="submission" date="2018-08" db="EMBL/GenBank/DDBJ databases">
        <title>A genome reference for cultivated species of the human gut microbiota.</title>
        <authorList>
            <person name="Zou Y."/>
            <person name="Xue W."/>
            <person name="Luo G."/>
        </authorList>
    </citation>
    <scope>NUCLEOTIDE SEQUENCE [LARGE SCALE GENOMIC DNA]</scope>
    <source>
        <strain evidence="1 2">AM18-6</strain>
    </source>
</reference>
<organism evidence="1 2">
    <name type="scientific">Bacteroides fragilis</name>
    <dbReference type="NCBI Taxonomy" id="817"/>
    <lineage>
        <taxon>Bacteria</taxon>
        <taxon>Pseudomonadati</taxon>
        <taxon>Bacteroidota</taxon>
        <taxon>Bacteroidia</taxon>
        <taxon>Bacteroidales</taxon>
        <taxon>Bacteroidaceae</taxon>
        <taxon>Bacteroides</taxon>
    </lineage>
</organism>
<dbReference type="AlphaFoldDB" id="A0A396C1G6"/>